<comment type="caution">
    <text evidence="2">The sequence shown here is derived from an EMBL/GenBank/DDBJ whole genome shotgun (WGS) entry which is preliminary data.</text>
</comment>
<proteinExistence type="predicted"/>
<dbReference type="InterPro" id="IPR002404">
    <property type="entry name" value="IRS_PTB"/>
</dbReference>
<feature type="domain" description="FERM" evidence="1">
    <location>
        <begin position="98"/>
        <end position="392"/>
    </location>
</feature>
<evidence type="ECO:0000313" key="2">
    <source>
        <dbReference type="EMBL" id="KAJ3616230.1"/>
    </source>
</evidence>
<dbReference type="EMBL" id="JALNTZ010003692">
    <property type="protein sequence ID" value="KAJ3616230.1"/>
    <property type="molecule type" value="Genomic_DNA"/>
</dbReference>
<dbReference type="InterPro" id="IPR019749">
    <property type="entry name" value="Band_41_domain"/>
</dbReference>
<dbReference type="GO" id="GO:0005737">
    <property type="term" value="C:cytoplasm"/>
    <property type="evidence" value="ECO:0007669"/>
    <property type="project" value="TreeGrafter"/>
</dbReference>
<dbReference type="InterPro" id="IPR019747">
    <property type="entry name" value="FERM_CS"/>
</dbReference>
<dbReference type="CDD" id="cd14473">
    <property type="entry name" value="FERM_B-lobe"/>
    <property type="match status" value="1"/>
</dbReference>
<protein>
    <recommendedName>
        <fullName evidence="1">FERM domain-containing protein</fullName>
    </recommendedName>
</protein>
<keyword evidence="3" id="KW-1185">Reference proteome</keyword>
<dbReference type="Proteomes" id="UP001168821">
    <property type="component" value="Unassembled WGS sequence"/>
</dbReference>
<gene>
    <name evidence="2" type="ORF">Zmor_011981</name>
</gene>
<dbReference type="FunFam" id="1.20.80.10:FF:000007">
    <property type="entry name" value="Talin 2"/>
    <property type="match status" value="1"/>
</dbReference>
<dbReference type="Gene3D" id="1.20.80.10">
    <property type="match status" value="1"/>
</dbReference>
<evidence type="ECO:0000313" key="3">
    <source>
        <dbReference type="Proteomes" id="UP001168821"/>
    </source>
</evidence>
<dbReference type="PROSITE" id="PS50057">
    <property type="entry name" value="FERM_3"/>
    <property type="match status" value="1"/>
</dbReference>
<dbReference type="PROSITE" id="PS00661">
    <property type="entry name" value="FERM_2"/>
    <property type="match status" value="1"/>
</dbReference>
<organism evidence="2 3">
    <name type="scientific">Zophobas morio</name>
    <dbReference type="NCBI Taxonomy" id="2755281"/>
    <lineage>
        <taxon>Eukaryota</taxon>
        <taxon>Metazoa</taxon>
        <taxon>Ecdysozoa</taxon>
        <taxon>Arthropoda</taxon>
        <taxon>Hexapoda</taxon>
        <taxon>Insecta</taxon>
        <taxon>Pterygota</taxon>
        <taxon>Neoptera</taxon>
        <taxon>Endopterygota</taxon>
        <taxon>Coleoptera</taxon>
        <taxon>Polyphaga</taxon>
        <taxon>Cucujiformia</taxon>
        <taxon>Tenebrionidae</taxon>
        <taxon>Zophobas</taxon>
    </lineage>
</organism>
<dbReference type="GO" id="GO:0030182">
    <property type="term" value="P:neuron differentiation"/>
    <property type="evidence" value="ECO:0007669"/>
    <property type="project" value="UniProtKB-ARBA"/>
</dbReference>
<dbReference type="PANTHER" id="PTHR19981">
    <property type="entry name" value="TALIN"/>
    <property type="match status" value="1"/>
</dbReference>
<dbReference type="Pfam" id="PF02174">
    <property type="entry name" value="IRS"/>
    <property type="match status" value="1"/>
</dbReference>
<dbReference type="InterPro" id="IPR019748">
    <property type="entry name" value="FERM_central"/>
</dbReference>
<dbReference type="AlphaFoldDB" id="A0AA38HHT7"/>
<sequence length="416" mass="47654">MVLPLKIVVKERKLELDSEEITTVTRTLKVAFDNNMVVYDAINHIKKGLANIEAGRDHGLFRLCPENDSLSVWLNEGRTLGSYDLKSGDVLEFKKKTRMLRVRLMDESEKVILIDESEKVVQILRTVCEKVGLTNPSEFGFTVEQMSKCTDEFQGVDPNDKVVLRKKYYFHDQQLDPSNLVLINLIYVQARDDILSGKHPCSLEEAIQFAGLQVQVECGPHQPEIHKPGFLDLEKFLPQEYAKDKSVEKKIFNEHRKNIPLTAHNAKYRYVQLCRALKTYGTTFFLVKEYMKVVIIIFVALRDAPSPDLQGKQKLVPVLLGVNRDSIMKADQETKRILVTWKLPQVLRWASGPNHFTLDFGDDRPRYTVQTTEGESISQLLYGYVQFHVGKKFEETYALPEDTAVSFTSIESVEGH</sequence>
<dbReference type="InterPro" id="IPR032425">
    <property type="entry name" value="FERM_f0"/>
</dbReference>
<dbReference type="Pfam" id="PF00373">
    <property type="entry name" value="FERM_M"/>
    <property type="match status" value="1"/>
</dbReference>
<dbReference type="GO" id="GO:0009887">
    <property type="term" value="P:animal organ morphogenesis"/>
    <property type="evidence" value="ECO:0007669"/>
    <property type="project" value="UniProtKB-ARBA"/>
</dbReference>
<dbReference type="InterPro" id="IPR000299">
    <property type="entry name" value="FERM_domain"/>
</dbReference>
<dbReference type="GO" id="GO:0030036">
    <property type="term" value="P:actin cytoskeleton organization"/>
    <property type="evidence" value="ECO:0007669"/>
    <property type="project" value="TreeGrafter"/>
</dbReference>
<dbReference type="GO" id="GO:0098609">
    <property type="term" value="P:cell-cell adhesion"/>
    <property type="evidence" value="ECO:0007669"/>
    <property type="project" value="TreeGrafter"/>
</dbReference>
<dbReference type="Gene3D" id="3.10.20.90">
    <property type="entry name" value="Phosphatidylinositol 3-kinase Catalytic Subunit, Chain A, domain 1"/>
    <property type="match status" value="2"/>
</dbReference>
<dbReference type="Pfam" id="PF16511">
    <property type="entry name" value="FERM_f0"/>
    <property type="match status" value="1"/>
</dbReference>
<dbReference type="SMART" id="SM00295">
    <property type="entry name" value="B41"/>
    <property type="match status" value="1"/>
</dbReference>
<dbReference type="PANTHER" id="PTHR19981:SF1">
    <property type="entry name" value="RHEA, ISOFORM B"/>
    <property type="match status" value="1"/>
</dbReference>
<dbReference type="SUPFAM" id="SSF54236">
    <property type="entry name" value="Ubiquitin-like"/>
    <property type="match status" value="1"/>
</dbReference>
<dbReference type="Gene3D" id="2.30.29.30">
    <property type="entry name" value="Pleckstrin-homology domain (PH domain)/Phosphotyrosine-binding domain (PTB)"/>
    <property type="match status" value="1"/>
</dbReference>
<evidence type="ECO:0000259" key="1">
    <source>
        <dbReference type="PROSITE" id="PS50057"/>
    </source>
</evidence>
<name>A0AA38HHT7_9CUCU</name>
<dbReference type="GO" id="GO:0005886">
    <property type="term" value="C:plasma membrane"/>
    <property type="evidence" value="ECO:0007669"/>
    <property type="project" value="TreeGrafter"/>
</dbReference>
<dbReference type="InterPro" id="IPR011993">
    <property type="entry name" value="PH-like_dom_sf"/>
</dbReference>
<reference evidence="2" key="1">
    <citation type="journal article" date="2023" name="G3 (Bethesda)">
        <title>Whole genome assemblies of Zophobas morio and Tenebrio molitor.</title>
        <authorList>
            <person name="Kaur S."/>
            <person name="Stinson S.A."/>
            <person name="diCenzo G.C."/>
        </authorList>
    </citation>
    <scope>NUCLEOTIDE SEQUENCE</scope>
    <source>
        <strain evidence="2">QUZm001</strain>
    </source>
</reference>
<dbReference type="SUPFAM" id="SSF50729">
    <property type="entry name" value="PH domain-like"/>
    <property type="match status" value="1"/>
</dbReference>
<accession>A0AA38HHT7</accession>
<dbReference type="InterPro" id="IPR035963">
    <property type="entry name" value="FERM_2"/>
</dbReference>
<dbReference type="InterPro" id="IPR014352">
    <property type="entry name" value="FERM/acyl-CoA-bd_prot_sf"/>
</dbReference>
<dbReference type="InterPro" id="IPR029071">
    <property type="entry name" value="Ubiquitin-like_domsf"/>
</dbReference>
<dbReference type="SUPFAM" id="SSF47031">
    <property type="entry name" value="Second domain of FERM"/>
    <property type="match status" value="1"/>
</dbReference>
<dbReference type="CDD" id="cd10569">
    <property type="entry name" value="FERM_C_Talin"/>
    <property type="match status" value="1"/>
</dbReference>